<protein>
    <submittedName>
        <fullName evidence="2">Uncharacterized protein</fullName>
    </submittedName>
</protein>
<dbReference type="PROSITE" id="PS51257">
    <property type="entry name" value="PROKAR_LIPOPROTEIN"/>
    <property type="match status" value="1"/>
</dbReference>
<keyword evidence="1" id="KW-0732">Signal</keyword>
<dbReference type="KEGG" id="osu:NT6N_07730"/>
<evidence type="ECO:0000313" key="2">
    <source>
        <dbReference type="EMBL" id="BDS05733.1"/>
    </source>
</evidence>
<dbReference type="AlphaFoldDB" id="A0AAT9FID7"/>
<gene>
    <name evidence="2" type="ORF">NT6N_07730</name>
</gene>
<evidence type="ECO:0000256" key="1">
    <source>
        <dbReference type="SAM" id="SignalP"/>
    </source>
</evidence>
<proteinExistence type="predicted"/>
<sequence length="408" mass="45772">MKNTIPTIVTALGVSCLSASAYELHEWGTFTSVSGSDGVLLNGLHHEEERLPFFVRALDGMQNRGPGMVKGLIRPLKNVTIKMETPVIYFYSDEPFTAEVKVGFNGGSISQWYPERSAGETVPKIAKPLGFDSSLIPPFAALKSDVFKLAGGIDFSESRSGSIEWKVDVLDLKADRGLVFKPGETLNWLRPRNPKANVLKVGEQYEDYLFYRGVGNFPLPIKFTVDTNETLTISNLSSDKVPFMFVHEVTNEGVTRFHSIPNGLAASGVMKVTTSDLREHTDWHRPVYQEMFKGLTGTGLTAEESHGMIQTWWDSYFSRPGLRVFWVMPGSDTENILPLSVKPAPEKIVRTIVGRSEIIRPSMEQKMVKEFLIKDPKKSKWGQYLHDRFGHAYQQRVKQLLPKETAGK</sequence>
<feature type="chain" id="PRO_5043681019" evidence="1">
    <location>
        <begin position="22"/>
        <end position="408"/>
    </location>
</feature>
<accession>A0AAT9FID7</accession>
<reference evidence="2" key="1">
    <citation type="submission" date="2024-07" db="EMBL/GenBank/DDBJ databases">
        <title>Complete genome sequence of Verrucomicrobiaceae bacterium NT6N.</title>
        <authorList>
            <person name="Huang C."/>
            <person name="Takami H."/>
            <person name="Hamasaki K."/>
        </authorList>
    </citation>
    <scope>NUCLEOTIDE SEQUENCE</scope>
    <source>
        <strain evidence="2">NT6N</strain>
    </source>
</reference>
<dbReference type="EMBL" id="AP026866">
    <property type="protein sequence ID" value="BDS05733.1"/>
    <property type="molecule type" value="Genomic_DNA"/>
</dbReference>
<feature type="signal peptide" evidence="1">
    <location>
        <begin position="1"/>
        <end position="21"/>
    </location>
</feature>
<name>A0AAT9FID7_9BACT</name>
<organism evidence="2">
    <name type="scientific">Oceaniferula spumae</name>
    <dbReference type="NCBI Taxonomy" id="2979115"/>
    <lineage>
        <taxon>Bacteria</taxon>
        <taxon>Pseudomonadati</taxon>
        <taxon>Verrucomicrobiota</taxon>
        <taxon>Verrucomicrobiia</taxon>
        <taxon>Verrucomicrobiales</taxon>
        <taxon>Verrucomicrobiaceae</taxon>
        <taxon>Oceaniferula</taxon>
    </lineage>
</organism>